<accession>A0A261AD99</accession>
<dbReference type="GO" id="GO:0043025">
    <property type="term" value="C:neuronal cell body"/>
    <property type="evidence" value="ECO:0007669"/>
    <property type="project" value="EnsemblMetazoa"/>
</dbReference>
<evidence type="ECO:0000313" key="2">
    <source>
        <dbReference type="Proteomes" id="UP000216624"/>
    </source>
</evidence>
<dbReference type="Gene3D" id="1.10.287.3550">
    <property type="match status" value="1"/>
</dbReference>
<dbReference type="GO" id="GO:0005783">
    <property type="term" value="C:endoplasmic reticulum"/>
    <property type="evidence" value="ECO:0007669"/>
    <property type="project" value="TreeGrafter"/>
</dbReference>
<dbReference type="Gene3D" id="1.10.150.50">
    <property type="entry name" value="Transcription Factor, Ets-1"/>
    <property type="match status" value="1"/>
</dbReference>
<organism evidence="1 2">
    <name type="scientific">Caenorhabditis remanei</name>
    <name type="common">Caenorhabditis vulgaris</name>
    <dbReference type="NCBI Taxonomy" id="31234"/>
    <lineage>
        <taxon>Eukaryota</taxon>
        <taxon>Metazoa</taxon>
        <taxon>Ecdysozoa</taxon>
        <taxon>Nematoda</taxon>
        <taxon>Chromadorea</taxon>
        <taxon>Rhabditida</taxon>
        <taxon>Rhabditina</taxon>
        <taxon>Rhabditomorpha</taxon>
        <taxon>Rhabditoidea</taxon>
        <taxon>Rhabditidae</taxon>
        <taxon>Peloderinae</taxon>
        <taxon>Caenorhabditis</taxon>
    </lineage>
</organism>
<dbReference type="Pfam" id="PF16533">
    <property type="entry name" value="SOAR"/>
    <property type="match status" value="1"/>
</dbReference>
<dbReference type="GO" id="GO:0005246">
    <property type="term" value="F:calcium channel regulator activity"/>
    <property type="evidence" value="ECO:0007669"/>
    <property type="project" value="EnsemblMetazoa"/>
</dbReference>
<dbReference type="PANTHER" id="PTHR15136">
    <property type="entry name" value="STROMAL INTERACTION MOLECULE HOMOLOG"/>
    <property type="match status" value="1"/>
</dbReference>
<evidence type="ECO:0000313" key="1">
    <source>
        <dbReference type="EMBL" id="OZF95499.1"/>
    </source>
</evidence>
<dbReference type="SUPFAM" id="SSF47769">
    <property type="entry name" value="SAM/Pointed domain"/>
    <property type="match status" value="1"/>
</dbReference>
<name>A0A261AD99_CAERE</name>
<dbReference type="HOGENOM" id="CLU_521989_0_0_1"/>
<dbReference type="InterPro" id="IPR037608">
    <property type="entry name" value="STIM1/2"/>
</dbReference>
<dbReference type="OrthoDB" id="9986177at2759"/>
<proteinExistence type="predicted"/>
<protein>
    <submittedName>
        <fullName evidence="1">Uncharacterized protein</fullName>
    </submittedName>
</protein>
<reference evidence="1" key="1">
    <citation type="submission" date="2017-08" db="EMBL/GenBank/DDBJ databases">
        <authorList>
            <person name="de Groot N.N."/>
        </authorList>
    </citation>
    <scope>NUCLEOTIDE SEQUENCE [LARGE SCALE GENOMIC DNA]</scope>
    <source>
        <strain evidence="1">PX439</strain>
    </source>
</reference>
<dbReference type="PANTHER" id="PTHR15136:SF5">
    <property type="entry name" value="STROMAL INTERACTION MOLECULE HOMOLOG"/>
    <property type="match status" value="1"/>
</dbReference>
<dbReference type="GO" id="GO:0030728">
    <property type="term" value="P:ovulation"/>
    <property type="evidence" value="ECO:0007669"/>
    <property type="project" value="EnsemblMetazoa"/>
</dbReference>
<dbReference type="InterPro" id="IPR032393">
    <property type="entry name" value="SOAR_STIM1/2"/>
</dbReference>
<keyword evidence="2" id="KW-1185">Reference proteome</keyword>
<dbReference type="GO" id="GO:0042802">
    <property type="term" value="F:identical protein binding"/>
    <property type="evidence" value="ECO:0007669"/>
    <property type="project" value="EnsemblMetazoa"/>
</dbReference>
<dbReference type="GO" id="GO:0002115">
    <property type="term" value="P:store-operated calcium entry"/>
    <property type="evidence" value="ECO:0007669"/>
    <property type="project" value="EnsemblMetazoa"/>
</dbReference>
<dbReference type="InterPro" id="IPR013761">
    <property type="entry name" value="SAM/pointed_sf"/>
</dbReference>
<dbReference type="GO" id="GO:0005886">
    <property type="term" value="C:plasma membrane"/>
    <property type="evidence" value="ECO:0007669"/>
    <property type="project" value="EnsemblMetazoa"/>
</dbReference>
<dbReference type="Proteomes" id="UP000216624">
    <property type="component" value="Unassembled WGS sequence"/>
</dbReference>
<dbReference type="eggNOG" id="KOG4403">
    <property type="taxonomic scope" value="Eukaryota"/>
</dbReference>
<dbReference type="EMBL" id="NMWX01000008">
    <property type="protein sequence ID" value="OZF95499.1"/>
    <property type="molecule type" value="Genomic_DNA"/>
</dbReference>
<dbReference type="GO" id="GO:1901076">
    <property type="term" value="P:positive regulation of engulfment of apoptotic cell"/>
    <property type="evidence" value="ECO:0007669"/>
    <property type="project" value="EnsemblMetazoa"/>
</dbReference>
<gene>
    <name evidence="1" type="ORF">FL82_11558</name>
</gene>
<dbReference type="CTD" id="9815824"/>
<dbReference type="STRING" id="31234.E3MSK9"/>
<dbReference type="InterPro" id="IPR001660">
    <property type="entry name" value="SAM"/>
</dbReference>
<dbReference type="Gene3D" id="1.10.238.180">
    <property type="match status" value="1"/>
</dbReference>
<dbReference type="GO" id="GO:0005509">
    <property type="term" value="F:calcium ion binding"/>
    <property type="evidence" value="ECO:0007669"/>
    <property type="project" value="TreeGrafter"/>
</dbReference>
<sequence length="531" mass="60146">MGRILWIFSIAFILFNVLHIVGSDRVTRNVEVTAEEEKIRDKLGYEAIRDIHRDMDDDHSGSIDRNESTGFMKEDMQMRGSERTRRENKFHGDDDAITVDDLWEAWFESTERTWTNERLVEWLINDVNLPSVVDAVKIKKIDGKILPRFASPSSDFLNKELGIKSSVYRQKLRLNSLDVVLFGYKDNNNRTKDILLALLALLLTSLIFLYVRQKQKAQQKVNELSSKLTELKSMESEFEDVQKMLSDERSKRSISDGIVSRTEMENLRVQLEEAERRLEANSNGSGTPLALQPLLRRTCENEMAFLEKQRQDCFKEMKEAIEMVDRLQKKQGSVLSSLKLATGAASTSDQVDSKIFALKNRMEKIHTLTRETQERWMQIESLCGFPLLYLNETEHINRTAAASSHFYNNSQEGSSSSGSLSNANSGSVQNHNLVKKVVQPAPIPQQQPSTIAFVPTGKSDSIHSEDVSPVLEDHITIPRSLTQDLQEDMQSIISNSTNGTSSGIKKKKGILPKLFRRNTSKSSSLGGNSVN</sequence>
<comment type="caution">
    <text evidence="1">The sequence shown here is derived from an EMBL/GenBank/DDBJ whole genome shotgun (WGS) entry which is preliminary data.</text>
</comment>
<dbReference type="Pfam" id="PF25578">
    <property type="entry name" value="EF-hand_STIM1"/>
    <property type="match status" value="1"/>
</dbReference>
<dbReference type="GO" id="GO:0006874">
    <property type="term" value="P:intracellular calcium ion homeostasis"/>
    <property type="evidence" value="ECO:0007669"/>
    <property type="project" value="TreeGrafter"/>
</dbReference>
<dbReference type="GO" id="GO:0045987">
    <property type="term" value="P:positive regulation of smooth muscle contraction"/>
    <property type="evidence" value="ECO:0007669"/>
    <property type="project" value="EnsemblMetazoa"/>
</dbReference>
<dbReference type="CDD" id="cd11722">
    <property type="entry name" value="SOAR"/>
    <property type="match status" value="1"/>
</dbReference>
<dbReference type="InterPro" id="IPR057835">
    <property type="entry name" value="EF-hand_STIM1/2"/>
</dbReference>
<dbReference type="OMA" id="RRENKFH"/>
<dbReference type="KEGG" id="crq:GCK72_011772"/>
<dbReference type="GO" id="GO:0030425">
    <property type="term" value="C:dendrite"/>
    <property type="evidence" value="ECO:0007669"/>
    <property type="project" value="EnsemblMetazoa"/>
</dbReference>
<dbReference type="Pfam" id="PF07647">
    <property type="entry name" value="SAM_2"/>
    <property type="match status" value="1"/>
</dbReference>
<feature type="non-terminal residue" evidence="1">
    <location>
        <position position="1"/>
    </location>
</feature>